<sequence>MSKKTSIRIGTRDSQLATWQAKQVAKKLQDLGYETELIFVKSEGDIDLTTPLTEMGGKGVFTKALDDAQLNDEIDIAVHSFKDLPTENPLPLKVAAIMKRADARDSLVAPDGTGFLNDPDYEATIATSSNRRRAQWLHRYPNHNIVNIRGNVNTRLEKVEKNDWDGAIFAAAGLERIDLGHHISEYLDWIVSAAAQGAMAVMIREGDSEMEEIISQLDHDETALCTTIERDFLHDMEAGCSAPVGAYAYIENSHVHFKAIALTLDGMESYDYEEVVSVGEAGELGHSAAQALLSEGAIKVIEEMKKSEK</sequence>
<dbReference type="PANTHER" id="PTHR11557">
    <property type="entry name" value="PORPHOBILINOGEN DEAMINASE"/>
    <property type="match status" value="1"/>
</dbReference>
<dbReference type="InterPro" id="IPR036803">
    <property type="entry name" value="Porphobilinogen_deaminase_C_sf"/>
</dbReference>
<comment type="catalytic activity">
    <reaction evidence="7 8">
        <text>4 porphobilinogen + H2O = hydroxymethylbilane + 4 NH4(+)</text>
        <dbReference type="Rhea" id="RHEA:13185"/>
        <dbReference type="ChEBI" id="CHEBI:15377"/>
        <dbReference type="ChEBI" id="CHEBI:28938"/>
        <dbReference type="ChEBI" id="CHEBI:57845"/>
        <dbReference type="ChEBI" id="CHEBI:58126"/>
        <dbReference type="EC" id="2.5.1.61"/>
    </reaction>
</comment>
<dbReference type="Proteomes" id="UP000479132">
    <property type="component" value="Unassembled WGS sequence"/>
</dbReference>
<dbReference type="CDD" id="cd13647">
    <property type="entry name" value="PBP2_PBGD_2"/>
    <property type="match status" value="1"/>
</dbReference>
<comment type="similarity">
    <text evidence="3 8">Belongs to the HMBS family.</text>
</comment>
<dbReference type="RefSeq" id="WP_165269767.1">
    <property type="nucleotide sequence ID" value="NZ_JAALLS010000017.1"/>
</dbReference>
<dbReference type="SUPFAM" id="SSF53850">
    <property type="entry name" value="Periplasmic binding protein-like II"/>
    <property type="match status" value="1"/>
</dbReference>
<dbReference type="GO" id="GO:0005737">
    <property type="term" value="C:cytoplasm"/>
    <property type="evidence" value="ECO:0007669"/>
    <property type="project" value="UniProtKB-UniRule"/>
</dbReference>
<dbReference type="InterPro" id="IPR022417">
    <property type="entry name" value="Porphobilin_deaminase_N"/>
</dbReference>
<comment type="miscellaneous">
    <text evidence="8">The porphobilinogen subunits are added to the dipyrromethane group.</text>
</comment>
<evidence type="ECO:0000259" key="9">
    <source>
        <dbReference type="Pfam" id="PF01379"/>
    </source>
</evidence>
<dbReference type="InterPro" id="IPR022419">
    <property type="entry name" value="Porphobilin_deaminase_cofac_BS"/>
</dbReference>
<evidence type="ECO:0000259" key="10">
    <source>
        <dbReference type="Pfam" id="PF03900"/>
    </source>
</evidence>
<organism evidence="11 12">
    <name type="scientific">Fodinibius halophilus</name>
    <dbReference type="NCBI Taxonomy" id="1736908"/>
    <lineage>
        <taxon>Bacteria</taxon>
        <taxon>Pseudomonadati</taxon>
        <taxon>Balneolota</taxon>
        <taxon>Balneolia</taxon>
        <taxon>Balneolales</taxon>
        <taxon>Balneolaceae</taxon>
        <taxon>Fodinibius</taxon>
    </lineage>
</organism>
<dbReference type="EMBL" id="JAALLS010000017">
    <property type="protein sequence ID" value="NGP89237.1"/>
    <property type="molecule type" value="Genomic_DNA"/>
</dbReference>
<dbReference type="PANTHER" id="PTHR11557:SF0">
    <property type="entry name" value="PORPHOBILINOGEN DEAMINASE"/>
    <property type="match status" value="1"/>
</dbReference>
<dbReference type="EC" id="2.5.1.61" evidence="8"/>
<evidence type="ECO:0000256" key="2">
    <source>
        <dbReference type="ARBA" id="ARBA00004735"/>
    </source>
</evidence>
<dbReference type="NCBIfam" id="TIGR00212">
    <property type="entry name" value="hemC"/>
    <property type="match status" value="1"/>
</dbReference>
<comment type="caution">
    <text evidence="11">The sequence shown here is derived from an EMBL/GenBank/DDBJ whole genome shotgun (WGS) entry which is preliminary data.</text>
</comment>
<dbReference type="Pfam" id="PF01379">
    <property type="entry name" value="Porphobil_deam"/>
    <property type="match status" value="1"/>
</dbReference>
<evidence type="ECO:0000256" key="1">
    <source>
        <dbReference type="ARBA" id="ARBA00002869"/>
    </source>
</evidence>
<dbReference type="PIRSF" id="PIRSF001438">
    <property type="entry name" value="4pyrrol_synth_OHMeBilane_synth"/>
    <property type="match status" value="1"/>
</dbReference>
<dbReference type="InterPro" id="IPR022418">
    <property type="entry name" value="Porphobilinogen_deaminase_C"/>
</dbReference>
<evidence type="ECO:0000313" key="11">
    <source>
        <dbReference type="EMBL" id="NGP89237.1"/>
    </source>
</evidence>
<comment type="pathway">
    <text evidence="2">Porphyrin-containing compound metabolism; protoporphyrin-IX biosynthesis; coproporphyrinogen-III from 5-aminolevulinate: step 2/4.</text>
</comment>
<dbReference type="Pfam" id="PF03900">
    <property type="entry name" value="Porphobil_deamC"/>
    <property type="match status" value="1"/>
</dbReference>
<comment type="subunit">
    <text evidence="4 8">Monomer.</text>
</comment>
<evidence type="ECO:0000256" key="3">
    <source>
        <dbReference type="ARBA" id="ARBA00005638"/>
    </source>
</evidence>
<protein>
    <recommendedName>
        <fullName evidence="8">Porphobilinogen deaminase</fullName>
        <shortName evidence="8">PBG</shortName>
        <ecNumber evidence="8">2.5.1.61</ecNumber>
    </recommendedName>
    <alternativeName>
        <fullName evidence="8">Hydroxymethylbilane synthase</fullName>
        <shortName evidence="8">HMBS</shortName>
    </alternativeName>
    <alternativeName>
        <fullName evidence="8">Pre-uroporphyrinogen synthase</fullName>
    </alternativeName>
</protein>
<evidence type="ECO:0000313" key="12">
    <source>
        <dbReference type="Proteomes" id="UP000479132"/>
    </source>
</evidence>
<keyword evidence="5 8" id="KW-0808">Transferase</keyword>
<evidence type="ECO:0000256" key="7">
    <source>
        <dbReference type="ARBA" id="ARBA00048169"/>
    </source>
</evidence>
<evidence type="ECO:0000256" key="5">
    <source>
        <dbReference type="ARBA" id="ARBA00022679"/>
    </source>
</evidence>
<dbReference type="InterPro" id="IPR000860">
    <property type="entry name" value="HemC"/>
</dbReference>
<feature type="domain" description="Porphobilinogen deaminase N-terminal" evidence="9">
    <location>
        <begin position="7"/>
        <end position="211"/>
    </location>
</feature>
<dbReference type="SUPFAM" id="SSF54782">
    <property type="entry name" value="Porphobilinogen deaminase (hydroxymethylbilane synthase), C-terminal domain"/>
    <property type="match status" value="1"/>
</dbReference>
<name>A0A6M1T5A1_9BACT</name>
<feature type="modified residue" description="S-(dipyrrolylmethanemethyl)cysteine" evidence="8">
    <location>
        <position position="240"/>
    </location>
</feature>
<dbReference type="PRINTS" id="PR00151">
    <property type="entry name" value="PORPHBDMNASE"/>
</dbReference>
<reference evidence="11 12" key="1">
    <citation type="submission" date="2020-02" db="EMBL/GenBank/DDBJ databases">
        <title>Aliifodinibius halophilus 2W32, complete genome.</title>
        <authorList>
            <person name="Li Y."/>
            <person name="Wu S."/>
        </authorList>
    </citation>
    <scope>NUCLEOTIDE SEQUENCE [LARGE SCALE GENOMIC DNA]</scope>
    <source>
        <strain evidence="11 12">2W32</strain>
    </source>
</reference>
<comment type="cofactor">
    <cofactor evidence="8">
        <name>dipyrromethane</name>
        <dbReference type="ChEBI" id="CHEBI:60342"/>
    </cofactor>
    <text evidence="8">Binds 1 dipyrromethane group covalently.</text>
</comment>
<proteinExistence type="inferred from homology"/>
<dbReference type="GO" id="GO:0006782">
    <property type="term" value="P:protoporphyrinogen IX biosynthetic process"/>
    <property type="evidence" value="ECO:0007669"/>
    <property type="project" value="UniProtKB-UniRule"/>
</dbReference>
<accession>A0A6M1T5A1</accession>
<gene>
    <name evidence="8 11" type="primary">hemC</name>
    <name evidence="11" type="ORF">G3569_12830</name>
</gene>
<dbReference type="Gene3D" id="3.40.190.10">
    <property type="entry name" value="Periplasmic binding protein-like II"/>
    <property type="match status" value="2"/>
</dbReference>
<comment type="function">
    <text evidence="1 8">Tetrapolymerization of the monopyrrole PBG into the hydroxymethylbilane pre-uroporphyrinogen in several discrete steps.</text>
</comment>
<keyword evidence="6 8" id="KW-0627">Porphyrin biosynthesis</keyword>
<dbReference type="HAMAP" id="MF_00260">
    <property type="entry name" value="Porphobil_deam"/>
    <property type="match status" value="1"/>
</dbReference>
<evidence type="ECO:0000256" key="6">
    <source>
        <dbReference type="ARBA" id="ARBA00023244"/>
    </source>
</evidence>
<evidence type="ECO:0000256" key="4">
    <source>
        <dbReference type="ARBA" id="ARBA00011245"/>
    </source>
</evidence>
<dbReference type="GO" id="GO:0004418">
    <property type="term" value="F:hydroxymethylbilane synthase activity"/>
    <property type="evidence" value="ECO:0007669"/>
    <property type="project" value="UniProtKB-UniRule"/>
</dbReference>
<dbReference type="Gene3D" id="3.30.160.40">
    <property type="entry name" value="Porphobilinogen deaminase, C-terminal domain"/>
    <property type="match status" value="1"/>
</dbReference>
<dbReference type="PROSITE" id="PS00533">
    <property type="entry name" value="PORPHOBILINOGEN_DEAM"/>
    <property type="match status" value="1"/>
</dbReference>
<dbReference type="AlphaFoldDB" id="A0A6M1T5A1"/>
<evidence type="ECO:0000256" key="8">
    <source>
        <dbReference type="HAMAP-Rule" id="MF_00260"/>
    </source>
</evidence>
<feature type="domain" description="Porphobilinogen deaminase C-terminal" evidence="10">
    <location>
        <begin position="223"/>
        <end position="293"/>
    </location>
</feature>
<keyword evidence="12" id="KW-1185">Reference proteome</keyword>